<dbReference type="Pfam" id="PF03340">
    <property type="entry name" value="Pox_Rif"/>
    <property type="match status" value="1"/>
</dbReference>
<evidence type="ECO:0000313" key="2">
    <source>
        <dbReference type="Proteomes" id="UP001160148"/>
    </source>
</evidence>
<proteinExistence type="predicted"/>
<dbReference type="Proteomes" id="UP001160148">
    <property type="component" value="Unassembled WGS sequence"/>
</dbReference>
<dbReference type="GO" id="GO:0046677">
    <property type="term" value="P:response to antibiotic"/>
    <property type="evidence" value="ECO:0007669"/>
    <property type="project" value="InterPro"/>
</dbReference>
<organism evidence="1 2">
    <name type="scientific">Macrosiphum euphorbiae</name>
    <name type="common">potato aphid</name>
    <dbReference type="NCBI Taxonomy" id="13131"/>
    <lineage>
        <taxon>Eukaryota</taxon>
        <taxon>Metazoa</taxon>
        <taxon>Ecdysozoa</taxon>
        <taxon>Arthropoda</taxon>
        <taxon>Hexapoda</taxon>
        <taxon>Insecta</taxon>
        <taxon>Pterygota</taxon>
        <taxon>Neoptera</taxon>
        <taxon>Paraneoptera</taxon>
        <taxon>Hemiptera</taxon>
        <taxon>Sternorrhyncha</taxon>
        <taxon>Aphidomorpha</taxon>
        <taxon>Aphidoidea</taxon>
        <taxon>Aphididae</taxon>
        <taxon>Macrosiphini</taxon>
        <taxon>Macrosiphum</taxon>
    </lineage>
</organism>
<gene>
    <name evidence="1" type="ORF">MEUPH1_LOCUS6450</name>
</gene>
<evidence type="ECO:0000313" key="1">
    <source>
        <dbReference type="EMBL" id="CAI6349939.1"/>
    </source>
</evidence>
<keyword evidence="2" id="KW-1185">Reference proteome</keyword>
<sequence length="136" mass="16261">MEEEKLVVENDITNNPIMDILYPKTMSYIPIKKGDIYKTVITDLRIRHIEKIQLKLHLPEIKGKGTVSYLKYYPFHLLKYFEIYYKNNSNDKKKLLQRIDNEEMIMCLVSSPDYKKYLNYCSGKNDSLCIEKKRNI</sequence>
<comment type="caution">
    <text evidence="1">The sequence shown here is derived from an EMBL/GenBank/DDBJ whole genome shotgun (WGS) entry which is preliminary data.</text>
</comment>
<name>A0AAV0W2B7_9HEMI</name>
<dbReference type="AlphaFoldDB" id="A0AAV0W2B7"/>
<reference evidence="1 2" key="1">
    <citation type="submission" date="2023-01" db="EMBL/GenBank/DDBJ databases">
        <authorList>
            <person name="Whitehead M."/>
        </authorList>
    </citation>
    <scope>NUCLEOTIDE SEQUENCE [LARGE SCALE GENOMIC DNA]</scope>
</reference>
<accession>A0AAV0W2B7</accession>
<dbReference type="InterPro" id="IPR005008">
    <property type="entry name" value="Poxvirus_Rif-R"/>
</dbReference>
<dbReference type="EMBL" id="CARXXK010000001">
    <property type="protein sequence ID" value="CAI6349939.1"/>
    <property type="molecule type" value="Genomic_DNA"/>
</dbReference>
<protein>
    <submittedName>
        <fullName evidence="1">Uncharacterized protein</fullName>
    </submittedName>
</protein>